<keyword evidence="1" id="KW-0472">Membrane</keyword>
<proteinExistence type="predicted"/>
<organism evidence="2 3">
    <name type="scientific">Candidatus Magasanikbacteria bacterium CG_4_9_14_0_2_um_filter_42_11</name>
    <dbReference type="NCBI Taxonomy" id="1974643"/>
    <lineage>
        <taxon>Bacteria</taxon>
        <taxon>Candidatus Magasanikiibacteriota</taxon>
    </lineage>
</organism>
<protein>
    <submittedName>
        <fullName evidence="2">Uncharacterized protein</fullName>
    </submittedName>
</protein>
<evidence type="ECO:0000313" key="2">
    <source>
        <dbReference type="EMBL" id="PJC52569.1"/>
    </source>
</evidence>
<dbReference type="EMBL" id="PFRH01000074">
    <property type="protein sequence ID" value="PJC52569.1"/>
    <property type="molecule type" value="Genomic_DNA"/>
</dbReference>
<comment type="caution">
    <text evidence="2">The sequence shown here is derived from an EMBL/GenBank/DDBJ whole genome shotgun (WGS) entry which is preliminary data.</text>
</comment>
<accession>A0A2M8FA72</accession>
<dbReference type="AlphaFoldDB" id="A0A2M8FA72"/>
<reference evidence="3" key="1">
    <citation type="submission" date="2017-09" db="EMBL/GenBank/DDBJ databases">
        <title>Depth-based differentiation of microbial function through sediment-hosted aquifers and enrichment of novel symbionts in the deep terrestrial subsurface.</title>
        <authorList>
            <person name="Probst A.J."/>
            <person name="Ladd B."/>
            <person name="Jarett J.K."/>
            <person name="Geller-Mcgrath D.E."/>
            <person name="Sieber C.M.K."/>
            <person name="Emerson J.B."/>
            <person name="Anantharaman K."/>
            <person name="Thomas B.C."/>
            <person name="Malmstrom R."/>
            <person name="Stieglmeier M."/>
            <person name="Klingl A."/>
            <person name="Woyke T."/>
            <person name="Ryan C.M."/>
            <person name="Banfield J.F."/>
        </authorList>
    </citation>
    <scope>NUCLEOTIDE SEQUENCE [LARGE SCALE GENOMIC DNA]</scope>
</reference>
<dbReference type="Proteomes" id="UP000231456">
    <property type="component" value="Unassembled WGS sequence"/>
</dbReference>
<name>A0A2M8FA72_9BACT</name>
<sequence>MMQRIAIALLFFLFWSCFGFSIGMIGHEFIASAETVAVHEGMDMSHECCGIQDQTAGETQDGVQISHHGMVAILTGSITIFSFFTAFVSSILLVTILFLWNSGERTALYMRRWGERWAYFALFFSRLFSSGILHSKTW</sequence>
<keyword evidence="1" id="KW-1133">Transmembrane helix</keyword>
<gene>
    <name evidence="2" type="ORF">CO030_02175</name>
</gene>
<keyword evidence="1" id="KW-0812">Transmembrane</keyword>
<feature type="transmembrane region" description="Helical" evidence="1">
    <location>
        <begin position="71"/>
        <end position="97"/>
    </location>
</feature>
<evidence type="ECO:0000256" key="1">
    <source>
        <dbReference type="SAM" id="Phobius"/>
    </source>
</evidence>
<evidence type="ECO:0000313" key="3">
    <source>
        <dbReference type="Proteomes" id="UP000231456"/>
    </source>
</evidence>